<dbReference type="OrthoDB" id="636258at2"/>
<dbReference type="Gene3D" id="2.60.120.10">
    <property type="entry name" value="Jelly Rolls"/>
    <property type="match status" value="1"/>
</dbReference>
<reference evidence="5 6" key="1">
    <citation type="submission" date="2019-12" db="EMBL/GenBank/DDBJ databases">
        <title>The draft genomic sequence of strain Chitinophaga oryziterrae JCM 16595.</title>
        <authorList>
            <person name="Zhang X."/>
        </authorList>
    </citation>
    <scope>NUCLEOTIDE SEQUENCE [LARGE SCALE GENOMIC DNA]</scope>
    <source>
        <strain evidence="5 6">JCM 16595</strain>
    </source>
</reference>
<dbReference type="EMBL" id="WRXO01000003">
    <property type="protein sequence ID" value="MVT41761.1"/>
    <property type="molecule type" value="Genomic_DNA"/>
</dbReference>
<evidence type="ECO:0000313" key="6">
    <source>
        <dbReference type="Proteomes" id="UP000468388"/>
    </source>
</evidence>
<dbReference type="RefSeq" id="WP_157300386.1">
    <property type="nucleotide sequence ID" value="NZ_BAAAZB010000006.1"/>
</dbReference>
<proteinExistence type="predicted"/>
<keyword evidence="2" id="KW-0238">DNA-binding</keyword>
<dbReference type="PANTHER" id="PTHR43280:SF2">
    <property type="entry name" value="HTH-TYPE TRANSCRIPTIONAL REGULATOR EXSA"/>
    <property type="match status" value="1"/>
</dbReference>
<dbReference type="GO" id="GO:0003700">
    <property type="term" value="F:DNA-binding transcription factor activity"/>
    <property type="evidence" value="ECO:0007669"/>
    <property type="project" value="InterPro"/>
</dbReference>
<evidence type="ECO:0000256" key="2">
    <source>
        <dbReference type="ARBA" id="ARBA00023125"/>
    </source>
</evidence>
<dbReference type="AlphaFoldDB" id="A0A6N8JB50"/>
<dbReference type="InterPro" id="IPR009057">
    <property type="entry name" value="Homeodomain-like_sf"/>
</dbReference>
<evidence type="ECO:0000256" key="1">
    <source>
        <dbReference type="ARBA" id="ARBA00023015"/>
    </source>
</evidence>
<dbReference type="InterPro" id="IPR018062">
    <property type="entry name" value="HTH_AraC-typ_CS"/>
</dbReference>
<dbReference type="PROSITE" id="PS00041">
    <property type="entry name" value="HTH_ARAC_FAMILY_1"/>
    <property type="match status" value="1"/>
</dbReference>
<keyword evidence="1" id="KW-0805">Transcription regulation</keyword>
<dbReference type="SUPFAM" id="SSF46689">
    <property type="entry name" value="Homeodomain-like"/>
    <property type="match status" value="1"/>
</dbReference>
<keyword evidence="3" id="KW-0804">Transcription</keyword>
<dbReference type="Pfam" id="PF02311">
    <property type="entry name" value="AraC_binding"/>
    <property type="match status" value="1"/>
</dbReference>
<gene>
    <name evidence="5" type="ORF">GO495_14320</name>
</gene>
<organism evidence="5 6">
    <name type="scientific">Chitinophaga oryziterrae</name>
    <dbReference type="NCBI Taxonomy" id="1031224"/>
    <lineage>
        <taxon>Bacteria</taxon>
        <taxon>Pseudomonadati</taxon>
        <taxon>Bacteroidota</taxon>
        <taxon>Chitinophagia</taxon>
        <taxon>Chitinophagales</taxon>
        <taxon>Chitinophagaceae</taxon>
        <taxon>Chitinophaga</taxon>
    </lineage>
</organism>
<dbReference type="GO" id="GO:0043565">
    <property type="term" value="F:sequence-specific DNA binding"/>
    <property type="evidence" value="ECO:0007669"/>
    <property type="project" value="InterPro"/>
</dbReference>
<dbReference type="PANTHER" id="PTHR43280">
    <property type="entry name" value="ARAC-FAMILY TRANSCRIPTIONAL REGULATOR"/>
    <property type="match status" value="1"/>
</dbReference>
<dbReference type="InterPro" id="IPR014710">
    <property type="entry name" value="RmlC-like_jellyroll"/>
</dbReference>
<dbReference type="PROSITE" id="PS01124">
    <property type="entry name" value="HTH_ARAC_FAMILY_2"/>
    <property type="match status" value="1"/>
</dbReference>
<evidence type="ECO:0000313" key="5">
    <source>
        <dbReference type="EMBL" id="MVT41761.1"/>
    </source>
</evidence>
<name>A0A6N8JB50_9BACT</name>
<dbReference type="InterPro" id="IPR003313">
    <property type="entry name" value="AraC-bd"/>
</dbReference>
<dbReference type="Pfam" id="PF12833">
    <property type="entry name" value="HTH_18"/>
    <property type="match status" value="1"/>
</dbReference>
<dbReference type="InterPro" id="IPR018060">
    <property type="entry name" value="HTH_AraC"/>
</dbReference>
<evidence type="ECO:0000259" key="4">
    <source>
        <dbReference type="PROSITE" id="PS01124"/>
    </source>
</evidence>
<dbReference type="SUPFAM" id="SSF51215">
    <property type="entry name" value="Regulatory protein AraC"/>
    <property type="match status" value="1"/>
</dbReference>
<dbReference type="SMART" id="SM00342">
    <property type="entry name" value="HTH_ARAC"/>
    <property type="match status" value="1"/>
</dbReference>
<comment type="caution">
    <text evidence="5">The sequence shown here is derived from an EMBL/GenBank/DDBJ whole genome shotgun (WGS) entry which is preliminary data.</text>
</comment>
<dbReference type="Gene3D" id="1.10.10.60">
    <property type="entry name" value="Homeodomain-like"/>
    <property type="match status" value="2"/>
</dbReference>
<keyword evidence="6" id="KW-1185">Reference proteome</keyword>
<feature type="domain" description="HTH araC/xylS-type" evidence="4">
    <location>
        <begin position="177"/>
        <end position="277"/>
    </location>
</feature>
<protein>
    <submittedName>
        <fullName evidence="5">Helix-turn-helix domain-containing protein</fullName>
    </submittedName>
</protein>
<evidence type="ECO:0000256" key="3">
    <source>
        <dbReference type="ARBA" id="ARBA00023163"/>
    </source>
</evidence>
<accession>A0A6N8JB50</accession>
<sequence length="280" mass="32713">MVKDNLYEPFQIVLKEMLDECPRPEHKHSFFELVFIVSGDGMHHINNTSFPYRAGQLFMLAPEDTHRFSIKAPTQFFFIRFTDIYIKSSSLHTDAVERLEFILKNANHMAGCVLKNPADRMVVKPIVEAIIREHTNNDLYNKELIRQYVNTLIVIVARNIAMGLPEQINERSEEKALDILQYIQANIYQPERLRAECISKAFGISETYLGRYFKKHANETMQQYIISYKLKMIENRLLHGNMRISEIADELGFTDKSHLIRIFRKYKGMSPTEFKKSVSA</sequence>
<dbReference type="Proteomes" id="UP000468388">
    <property type="component" value="Unassembled WGS sequence"/>
</dbReference>
<dbReference type="InterPro" id="IPR037923">
    <property type="entry name" value="HTH-like"/>
</dbReference>